<dbReference type="SUPFAM" id="SSF47413">
    <property type="entry name" value="lambda repressor-like DNA-binding domains"/>
    <property type="match status" value="1"/>
</dbReference>
<reference evidence="3" key="1">
    <citation type="submission" date="2009-07" db="EMBL/GenBank/DDBJ databases">
        <authorList>
            <consortium name="US DOE Joint Genome Institute (JGI-PGF)"/>
            <person name="Lucas S."/>
            <person name="Copeland A."/>
            <person name="Lapidus A."/>
            <person name="Glavina del Rio T."/>
            <person name="Tice H."/>
            <person name="Bruce D."/>
            <person name="Goodwin L."/>
            <person name="Pitluck S."/>
            <person name="Larimer F."/>
            <person name="Land M.L."/>
            <person name="Mouttaki H."/>
            <person name="He Z."/>
            <person name="Zhou J."/>
            <person name="Hemme C.L."/>
        </authorList>
    </citation>
    <scope>NUCLEOTIDE SEQUENCE [LARGE SCALE GENOMIC DNA]</scope>
    <source>
        <strain evidence="3">DSM 2782</strain>
    </source>
</reference>
<keyword evidence="4" id="KW-1185">Reference proteome</keyword>
<dbReference type="CDD" id="cd00093">
    <property type="entry name" value="HTH_XRE"/>
    <property type="match status" value="1"/>
</dbReference>
<organism evidence="3 4">
    <name type="scientific">Ruminiclostridium papyrosolvens DSM 2782</name>
    <dbReference type="NCBI Taxonomy" id="588581"/>
    <lineage>
        <taxon>Bacteria</taxon>
        <taxon>Bacillati</taxon>
        <taxon>Bacillota</taxon>
        <taxon>Clostridia</taxon>
        <taxon>Eubacteriales</taxon>
        <taxon>Oscillospiraceae</taxon>
        <taxon>Ruminiclostridium</taxon>
    </lineage>
</organism>
<gene>
    <name evidence="3" type="ORF">Cpap_3753</name>
</gene>
<dbReference type="PANTHER" id="PTHR46558">
    <property type="entry name" value="TRACRIPTIONAL REGULATORY PROTEIN-RELATED-RELATED"/>
    <property type="match status" value="1"/>
</dbReference>
<evidence type="ECO:0000313" key="4">
    <source>
        <dbReference type="Proteomes" id="UP000003860"/>
    </source>
</evidence>
<dbReference type="RefSeq" id="WP_004615959.1">
    <property type="nucleotide sequence ID" value="NZ_ACXX02000001.1"/>
</dbReference>
<dbReference type="EMBL" id="ACXX02000001">
    <property type="protein sequence ID" value="EGD49321.1"/>
    <property type="molecule type" value="Genomic_DNA"/>
</dbReference>
<dbReference type="STRING" id="588581.Cpap_3753"/>
<dbReference type="PANTHER" id="PTHR46558:SF11">
    <property type="entry name" value="HTH-TYPE TRANSCRIPTIONAL REGULATOR XRE"/>
    <property type="match status" value="1"/>
</dbReference>
<dbReference type="eggNOG" id="COG1396">
    <property type="taxonomic scope" value="Bacteria"/>
</dbReference>
<reference evidence="3" key="2">
    <citation type="submission" date="2011-01" db="EMBL/GenBank/DDBJ databases">
        <title>The Non-contiguous Finished genome of Clostridium papyrosolvens.</title>
        <authorList>
            <person name="Lucas S."/>
            <person name="Copeland A."/>
            <person name="Lapidus A."/>
            <person name="Cheng J.-F."/>
            <person name="Goodwin L."/>
            <person name="Pitluck S."/>
            <person name="Misra M."/>
            <person name="Chertkov O."/>
            <person name="Detter J.C."/>
            <person name="Han C."/>
            <person name="Tapia R."/>
            <person name="Land M."/>
            <person name="Hauser L."/>
            <person name="Kyrpides N."/>
            <person name="Ivanova N."/>
            <person name="Pagani I."/>
            <person name="Mouttaki H."/>
            <person name="He Z."/>
            <person name="Zhou J."/>
            <person name="Hemme C.L."/>
            <person name="Woyke T."/>
        </authorList>
    </citation>
    <scope>NUCLEOTIDE SEQUENCE [LARGE SCALE GENOMIC DNA]</scope>
    <source>
        <strain evidence="3">DSM 2782</strain>
    </source>
</reference>
<keyword evidence="1" id="KW-0238">DNA-binding</keyword>
<protein>
    <submittedName>
        <fullName evidence="3">Helix-turn-helix domain protein</fullName>
    </submittedName>
</protein>
<dbReference type="OrthoDB" id="1766270at2"/>
<dbReference type="Gene3D" id="1.10.260.40">
    <property type="entry name" value="lambda repressor-like DNA-binding domains"/>
    <property type="match status" value="1"/>
</dbReference>
<feature type="domain" description="HTH cro/C1-type" evidence="2">
    <location>
        <begin position="8"/>
        <end position="62"/>
    </location>
</feature>
<sequence>MSVLSERVKKLRNCKRQSQNEVGKALGKSRETVSKYELGEREPDPEAIILFAKHFNVSSDYLLGINEQSQNMATEEIIPYSPELAAFEKYLKDENFIPYLQLAVRMKDSNIEINQFEKLINKIIKQTKSNVK</sequence>
<evidence type="ECO:0000256" key="1">
    <source>
        <dbReference type="ARBA" id="ARBA00023125"/>
    </source>
</evidence>
<dbReference type="InterPro" id="IPR001387">
    <property type="entry name" value="Cro/C1-type_HTH"/>
</dbReference>
<evidence type="ECO:0000313" key="3">
    <source>
        <dbReference type="EMBL" id="EGD49321.1"/>
    </source>
</evidence>
<dbReference type="SMART" id="SM00530">
    <property type="entry name" value="HTH_XRE"/>
    <property type="match status" value="1"/>
</dbReference>
<proteinExistence type="predicted"/>
<dbReference type="PROSITE" id="PS50943">
    <property type="entry name" value="HTH_CROC1"/>
    <property type="match status" value="1"/>
</dbReference>
<evidence type="ECO:0000259" key="2">
    <source>
        <dbReference type="PROSITE" id="PS50943"/>
    </source>
</evidence>
<name>F1T773_9FIRM</name>
<dbReference type="Proteomes" id="UP000003860">
    <property type="component" value="Unassembled WGS sequence"/>
</dbReference>
<dbReference type="InterPro" id="IPR010982">
    <property type="entry name" value="Lambda_DNA-bd_dom_sf"/>
</dbReference>
<accession>F1T773</accession>
<comment type="caution">
    <text evidence="3">The sequence shown here is derived from an EMBL/GenBank/DDBJ whole genome shotgun (WGS) entry which is preliminary data.</text>
</comment>
<dbReference type="AlphaFoldDB" id="F1T773"/>
<dbReference type="GO" id="GO:0003677">
    <property type="term" value="F:DNA binding"/>
    <property type="evidence" value="ECO:0007669"/>
    <property type="project" value="UniProtKB-KW"/>
</dbReference>
<dbReference type="Pfam" id="PF01381">
    <property type="entry name" value="HTH_3"/>
    <property type="match status" value="1"/>
</dbReference>